<dbReference type="AlphaFoldDB" id="A0A6N2R9Q6"/>
<dbReference type="Pfam" id="PF14367">
    <property type="entry name" value="DUF4411"/>
    <property type="match status" value="1"/>
</dbReference>
<reference evidence="1" key="1">
    <citation type="submission" date="2019-11" db="EMBL/GenBank/DDBJ databases">
        <authorList>
            <person name="Feng L."/>
        </authorList>
    </citation>
    <scope>NUCLEOTIDE SEQUENCE</scope>
    <source>
        <strain evidence="1">AvaginalisLFYP127</strain>
    </source>
</reference>
<accession>A0A6N2R9Q6</accession>
<organism evidence="1">
    <name type="scientific">Anaerococcus vaginalis</name>
    <dbReference type="NCBI Taxonomy" id="33037"/>
    <lineage>
        <taxon>Bacteria</taxon>
        <taxon>Bacillati</taxon>
        <taxon>Bacillota</taxon>
        <taxon>Tissierellia</taxon>
        <taxon>Tissierellales</taxon>
        <taxon>Peptoniphilaceae</taxon>
        <taxon>Anaerococcus</taxon>
    </lineage>
</organism>
<dbReference type="PIRSF" id="PIRSF008505">
    <property type="entry name" value="UCP008505"/>
    <property type="match status" value="1"/>
</dbReference>
<protein>
    <recommendedName>
        <fullName evidence="2">PIN domain protein</fullName>
    </recommendedName>
</protein>
<sequence length="174" mass="19770">MVNTSETFLIDANALMTPYRLYYGFDIAPSFWENVACAFKRKQIVLLDKVKDEVLNGDDELTKWIKDNENIIDVCHHKTKSVIDNYQSVLKYIQTCGFYKESALMEWAPTNIADPWLIAAAKSNNYTIVTLESPSGGLSKKTPNRSAKIPDVAKAFDVKYITLFDMMRQLGISL</sequence>
<evidence type="ECO:0008006" key="2">
    <source>
        <dbReference type="Google" id="ProtNLM"/>
    </source>
</evidence>
<dbReference type="EMBL" id="CACRSW010000002">
    <property type="protein sequence ID" value="VYS77632.1"/>
    <property type="molecule type" value="Genomic_DNA"/>
</dbReference>
<name>A0A6N2R9Q6_9FIRM</name>
<evidence type="ECO:0000313" key="1">
    <source>
        <dbReference type="EMBL" id="VYS77632.1"/>
    </source>
</evidence>
<proteinExistence type="predicted"/>
<dbReference type="RefSeq" id="WP_156328462.1">
    <property type="nucleotide sequence ID" value="NZ_CACRSW010000002.1"/>
</dbReference>
<gene>
    <name evidence="1" type="ORF">AVLFYP127_01291</name>
</gene>
<dbReference type="InterPro" id="IPR016541">
    <property type="entry name" value="UCP008505"/>
</dbReference>